<dbReference type="Proteomes" id="UP000654075">
    <property type="component" value="Unassembled WGS sequence"/>
</dbReference>
<dbReference type="AlphaFoldDB" id="A0A813ETH8"/>
<comment type="caution">
    <text evidence="3">The sequence shown here is derived from an EMBL/GenBank/DDBJ whole genome shotgun (WGS) entry which is preliminary data.</text>
</comment>
<accession>A0A813ETH8</accession>
<keyword evidence="2" id="KW-0732">Signal</keyword>
<feature type="chain" id="PRO_5033009667" evidence="2">
    <location>
        <begin position="32"/>
        <end position="161"/>
    </location>
</feature>
<organism evidence="3 4">
    <name type="scientific">Polarella glacialis</name>
    <name type="common">Dinoflagellate</name>
    <dbReference type="NCBI Taxonomy" id="89957"/>
    <lineage>
        <taxon>Eukaryota</taxon>
        <taxon>Sar</taxon>
        <taxon>Alveolata</taxon>
        <taxon>Dinophyceae</taxon>
        <taxon>Suessiales</taxon>
        <taxon>Suessiaceae</taxon>
        <taxon>Polarella</taxon>
    </lineage>
</organism>
<feature type="signal peptide" evidence="2">
    <location>
        <begin position="1"/>
        <end position="31"/>
    </location>
</feature>
<evidence type="ECO:0000313" key="3">
    <source>
        <dbReference type="EMBL" id="CAE8605289.1"/>
    </source>
</evidence>
<protein>
    <submittedName>
        <fullName evidence="3">Uncharacterized protein</fullName>
    </submittedName>
</protein>
<keyword evidence="4" id="KW-1185">Reference proteome</keyword>
<name>A0A813ETH8_POLGL</name>
<sequence length="161" mass="17254">MAPYSRGCGLRCVPCHLLVLAGALWFLPVCAAPSGVLVGALTSGALVGGSLYGLIESDRSGRIALRAGAAGSRTSEENPWELAQSKEDLEEILGQTKERLERLQSRRAEKSKECSKATWFSPEQEQCEKDLKDIDDGIASVEGTIQKLPSALAQWPAGRPS</sequence>
<evidence type="ECO:0000256" key="1">
    <source>
        <dbReference type="SAM" id="Coils"/>
    </source>
</evidence>
<evidence type="ECO:0000313" key="4">
    <source>
        <dbReference type="Proteomes" id="UP000654075"/>
    </source>
</evidence>
<gene>
    <name evidence="3" type="ORF">PGLA1383_LOCUS23408</name>
</gene>
<dbReference type="EMBL" id="CAJNNV010017626">
    <property type="protein sequence ID" value="CAE8605289.1"/>
    <property type="molecule type" value="Genomic_DNA"/>
</dbReference>
<keyword evidence="1" id="KW-0175">Coiled coil</keyword>
<reference evidence="3" key="1">
    <citation type="submission" date="2021-02" db="EMBL/GenBank/DDBJ databases">
        <authorList>
            <person name="Dougan E. K."/>
            <person name="Rhodes N."/>
            <person name="Thang M."/>
            <person name="Chan C."/>
        </authorList>
    </citation>
    <scope>NUCLEOTIDE SEQUENCE</scope>
</reference>
<proteinExistence type="predicted"/>
<feature type="coiled-coil region" evidence="1">
    <location>
        <begin position="86"/>
        <end position="113"/>
    </location>
</feature>
<evidence type="ECO:0000256" key="2">
    <source>
        <dbReference type="SAM" id="SignalP"/>
    </source>
</evidence>